<dbReference type="EMBL" id="LR796676">
    <property type="protein sequence ID" value="CAB4158524.1"/>
    <property type="molecule type" value="Genomic_DNA"/>
</dbReference>
<organism evidence="1">
    <name type="scientific">uncultured Caudovirales phage</name>
    <dbReference type="NCBI Taxonomy" id="2100421"/>
    <lineage>
        <taxon>Viruses</taxon>
        <taxon>Duplodnaviria</taxon>
        <taxon>Heunggongvirae</taxon>
        <taxon>Uroviricota</taxon>
        <taxon>Caudoviricetes</taxon>
        <taxon>Peduoviridae</taxon>
        <taxon>Maltschvirus</taxon>
        <taxon>Maltschvirus maltsch</taxon>
    </lineage>
</organism>
<evidence type="ECO:0000313" key="1">
    <source>
        <dbReference type="EMBL" id="CAB4158524.1"/>
    </source>
</evidence>
<name>A0A6J5NTL2_9CAUD</name>
<proteinExistence type="predicted"/>
<protein>
    <submittedName>
        <fullName evidence="1">Uncharacterized protein</fullName>
    </submittedName>
</protein>
<accession>A0A6J5NTL2</accession>
<gene>
    <name evidence="1" type="ORF">UFOVP713_8</name>
</gene>
<sequence>MSKNKMTGIEINDDAPVIETVAETKDFRELAAEESFMNELVTVLVHATTDENQPPQVIVNCNGMNQPIMRGYPTEIKRKYVEILARMKETKYSQFTPNPSEPDRIVMSARHGLSYPFDVVEDKNPRGRAWLNNVLAEPA</sequence>
<reference evidence="1" key="1">
    <citation type="submission" date="2020-04" db="EMBL/GenBank/DDBJ databases">
        <authorList>
            <person name="Chiriac C."/>
            <person name="Salcher M."/>
            <person name="Ghai R."/>
            <person name="Kavagutti S V."/>
        </authorList>
    </citation>
    <scope>NUCLEOTIDE SEQUENCE</scope>
</reference>